<dbReference type="Proteomes" id="UP000663845">
    <property type="component" value="Unassembled WGS sequence"/>
</dbReference>
<dbReference type="EMBL" id="CAJNOG010000131">
    <property type="protein sequence ID" value="CAF0987797.1"/>
    <property type="molecule type" value="Genomic_DNA"/>
</dbReference>
<dbReference type="SUPFAM" id="SSF48403">
    <property type="entry name" value="Ankyrin repeat"/>
    <property type="match status" value="2"/>
</dbReference>
<evidence type="ECO:0000256" key="1">
    <source>
        <dbReference type="ARBA" id="ARBA00022737"/>
    </source>
</evidence>
<comment type="caution">
    <text evidence="4">The sequence shown here is derived from an EMBL/GenBank/DDBJ whole genome shotgun (WGS) entry which is preliminary data.</text>
</comment>
<sequence>MSGKDERTPLHIAVYHNSGAIDSTTDVEEILIDNKCDLLIRDKLGNIPLHNIFLNKNIGDDPVELCVLILKAMKYESLDTKNNEGNTPLHLAVLKCSTVCITLLQQHKASLTIENNLSNSIIGTCIASGHLNLFITFLQQSIDIDLGKMHNILIKEILSETNQPNNIPTMTASFFPTMTPSRFPMRAKRVQLTPRLKSTQNQITTTENKLSKQDNNKETWIWKYADIKNPKQFKQYSLIYLIIERDWQGALSLILNDLERFHLSYIQVLEAAILKNKLNLVLRLLSRLKDKTILHGKNSHRQNLFHLLANMDSYDNDLFKQILLHIHEYHVDWNLSDKYGSYPIHYACVKQNFLFLSFLREKYPTEFSLNQLDTYDNPAISLLFWTTKTEINKNKIQSLVIYGKQLDCLCNYQNEIAMNPLSFGYNDSSDTNESYPPMKSDSNSTNIRTSPLINAIVHNNFQLVKFLLQLDTDVNFPDAEKRTPLMHAVRQNNIDIVKLLLNKDYSLEEKSDPFQGFPVHHIGQRLGRGKGAQNFFLGATAAAPISTSLTTSTDESKKFLVTSTIDLNASDPLGRTCIHHLVQPFPDGSYTSNIELLRLLHSSGASITQLDLAGLSPLQYG</sequence>
<dbReference type="InterPro" id="IPR002110">
    <property type="entry name" value="Ankyrin_rpt"/>
</dbReference>
<dbReference type="PROSITE" id="PS50297">
    <property type="entry name" value="ANK_REP_REGION"/>
    <property type="match status" value="1"/>
</dbReference>
<feature type="repeat" description="ANK" evidence="3">
    <location>
        <begin position="480"/>
        <end position="512"/>
    </location>
</feature>
<organism evidence="4 5">
    <name type="scientific">Adineta steineri</name>
    <dbReference type="NCBI Taxonomy" id="433720"/>
    <lineage>
        <taxon>Eukaryota</taxon>
        <taxon>Metazoa</taxon>
        <taxon>Spiralia</taxon>
        <taxon>Gnathifera</taxon>
        <taxon>Rotifera</taxon>
        <taxon>Eurotatoria</taxon>
        <taxon>Bdelloidea</taxon>
        <taxon>Adinetida</taxon>
        <taxon>Adinetidae</taxon>
        <taxon>Adineta</taxon>
    </lineage>
</organism>
<dbReference type="Pfam" id="PF12796">
    <property type="entry name" value="Ank_2"/>
    <property type="match status" value="1"/>
</dbReference>
<reference evidence="4" key="1">
    <citation type="submission" date="2021-02" db="EMBL/GenBank/DDBJ databases">
        <authorList>
            <person name="Nowell W R."/>
        </authorList>
    </citation>
    <scope>NUCLEOTIDE SEQUENCE</scope>
</reference>
<evidence type="ECO:0000256" key="3">
    <source>
        <dbReference type="PROSITE-ProRule" id="PRU00023"/>
    </source>
</evidence>
<feature type="repeat" description="ANK" evidence="3">
    <location>
        <begin position="84"/>
        <end position="116"/>
    </location>
</feature>
<proteinExistence type="predicted"/>
<accession>A0A814G1T1</accession>
<dbReference type="GO" id="GO:0071356">
    <property type="term" value="P:cellular response to tumor necrosis factor"/>
    <property type="evidence" value="ECO:0007669"/>
    <property type="project" value="TreeGrafter"/>
</dbReference>
<evidence type="ECO:0000256" key="2">
    <source>
        <dbReference type="ARBA" id="ARBA00023043"/>
    </source>
</evidence>
<dbReference type="AlphaFoldDB" id="A0A814G1T1"/>
<dbReference type="Pfam" id="PF00023">
    <property type="entry name" value="Ank"/>
    <property type="match status" value="2"/>
</dbReference>
<keyword evidence="1" id="KW-0677">Repeat</keyword>
<dbReference type="InterPro" id="IPR051070">
    <property type="entry name" value="NF-kappa-B_inhibitor"/>
</dbReference>
<protein>
    <submittedName>
        <fullName evidence="4">Uncharacterized protein</fullName>
    </submittedName>
</protein>
<name>A0A814G1T1_9BILA</name>
<keyword evidence="2 3" id="KW-0040">ANK repeat</keyword>
<evidence type="ECO:0000313" key="4">
    <source>
        <dbReference type="EMBL" id="CAF0987797.1"/>
    </source>
</evidence>
<dbReference type="GO" id="GO:0005829">
    <property type="term" value="C:cytosol"/>
    <property type="evidence" value="ECO:0007669"/>
    <property type="project" value="TreeGrafter"/>
</dbReference>
<dbReference type="Gene3D" id="1.25.40.20">
    <property type="entry name" value="Ankyrin repeat-containing domain"/>
    <property type="match status" value="4"/>
</dbReference>
<gene>
    <name evidence="4" type="ORF">JYZ213_LOCUS15288</name>
</gene>
<dbReference type="PANTHER" id="PTHR46680:SF3">
    <property type="entry name" value="NF-KAPPA-B INHIBITOR CACTUS"/>
    <property type="match status" value="1"/>
</dbReference>
<evidence type="ECO:0000313" key="5">
    <source>
        <dbReference type="Proteomes" id="UP000663845"/>
    </source>
</evidence>
<dbReference type="PROSITE" id="PS50088">
    <property type="entry name" value="ANK_REPEAT"/>
    <property type="match status" value="2"/>
</dbReference>
<dbReference type="PANTHER" id="PTHR46680">
    <property type="entry name" value="NF-KAPPA-B INHIBITOR ALPHA"/>
    <property type="match status" value="1"/>
</dbReference>
<feature type="non-terminal residue" evidence="4">
    <location>
        <position position="621"/>
    </location>
</feature>
<dbReference type="GO" id="GO:0051059">
    <property type="term" value="F:NF-kappaB binding"/>
    <property type="evidence" value="ECO:0007669"/>
    <property type="project" value="TreeGrafter"/>
</dbReference>
<dbReference type="InterPro" id="IPR036770">
    <property type="entry name" value="Ankyrin_rpt-contain_sf"/>
</dbReference>
<dbReference type="SMART" id="SM00248">
    <property type="entry name" value="ANK"/>
    <property type="match status" value="8"/>
</dbReference>